<dbReference type="GO" id="GO:0006351">
    <property type="term" value="P:DNA-templated transcription"/>
    <property type="evidence" value="ECO:0007669"/>
    <property type="project" value="InterPro"/>
</dbReference>
<dbReference type="EMBL" id="KJ001761">
    <property type="protein sequence ID" value="AHK10003.1"/>
    <property type="molecule type" value="Genomic_DNA"/>
</dbReference>
<comment type="similarity">
    <text evidence="2">Belongs to the RNA polymerase beta' chain family. RpoC1 subfamily.</text>
</comment>
<dbReference type="Gene3D" id="2.40.40.20">
    <property type="match status" value="1"/>
</dbReference>
<evidence type="ECO:0000256" key="4">
    <source>
        <dbReference type="ARBA" id="ARBA00022640"/>
    </source>
</evidence>
<dbReference type="SUPFAM" id="SSF64484">
    <property type="entry name" value="beta and beta-prime subunits of DNA dependent RNA-polymerase"/>
    <property type="match status" value="1"/>
</dbReference>
<evidence type="ECO:0000256" key="7">
    <source>
        <dbReference type="ARBA" id="ARBA00023163"/>
    </source>
</evidence>
<keyword evidence="4 11" id="KW-0934">Plastid</keyword>
<dbReference type="InterPro" id="IPR007066">
    <property type="entry name" value="RNA_pol_Rpb1_3"/>
</dbReference>
<dbReference type="GO" id="GO:0003677">
    <property type="term" value="F:DNA binding"/>
    <property type="evidence" value="ECO:0007669"/>
    <property type="project" value="InterPro"/>
</dbReference>
<dbReference type="InterPro" id="IPR006592">
    <property type="entry name" value="RNA_pol_N"/>
</dbReference>
<accession>A0A067Z1A2</accession>
<dbReference type="GO" id="GO:0000428">
    <property type="term" value="C:DNA-directed RNA polymerase complex"/>
    <property type="evidence" value="ECO:0007669"/>
    <property type="project" value="UniProtKB-KW"/>
</dbReference>
<evidence type="ECO:0000256" key="5">
    <source>
        <dbReference type="ARBA" id="ARBA00022679"/>
    </source>
</evidence>
<dbReference type="Gene3D" id="1.10.274.100">
    <property type="entry name" value="RNA polymerase Rpb1, domain 3"/>
    <property type="match status" value="1"/>
</dbReference>
<evidence type="ECO:0000313" key="11">
    <source>
        <dbReference type="EMBL" id="AHK10003.1"/>
    </source>
</evidence>
<dbReference type="EC" id="2.7.7.6" evidence="9"/>
<keyword evidence="7 9" id="KW-0804">Transcription</keyword>
<keyword evidence="3 9" id="KW-0240">DNA-directed RNA polymerase</keyword>
<proteinExistence type="inferred from homology"/>
<keyword evidence="5 9" id="KW-0808">Transferase</keyword>
<evidence type="ECO:0000256" key="2">
    <source>
        <dbReference type="ARBA" id="ARBA00007207"/>
    </source>
</evidence>
<keyword evidence="6 9" id="KW-0548">Nucleotidyltransferase</keyword>
<dbReference type="InterPro" id="IPR042102">
    <property type="entry name" value="RNA_pol_Rpb1_3_sf"/>
</dbReference>
<dbReference type="SMART" id="SM00663">
    <property type="entry name" value="RPOLA_N"/>
    <property type="match status" value="1"/>
</dbReference>
<protein>
    <recommendedName>
        <fullName evidence="9">DNA-directed RNA polymerase subunit</fullName>
        <ecNumber evidence="9">2.7.7.6</ecNumber>
    </recommendedName>
</protein>
<reference evidence="11" key="1">
    <citation type="submission" date="2013-12" db="EMBL/GenBank/DDBJ databases">
        <title>The plastid genomes of microalgae Chlorella protothecoides and Prototheca wickerhamii shed light on the evolutionary transition from autotroph to heterotroph.</title>
        <authorList>
            <person name="Yan D."/>
            <person name="Wang Y."/>
            <person name="Murakami T."/>
            <person name="Shen Y."/>
            <person name="Gong J."/>
            <person name="Gao C."/>
            <person name="Jiang H."/>
            <person name="Smith D.R."/>
            <person name="Pombert J.F."/>
            <person name="Wu Q."/>
            <person name="Dai J."/>
        </authorList>
    </citation>
    <scope>NUCLEOTIDE SEQUENCE</scope>
    <source>
        <strain evidence="11">SAG 263-11</strain>
    </source>
</reference>
<dbReference type="InterPro" id="IPR045867">
    <property type="entry name" value="DNA-dir_RpoC_beta_prime"/>
</dbReference>
<evidence type="ECO:0000256" key="6">
    <source>
        <dbReference type="ARBA" id="ARBA00022695"/>
    </source>
</evidence>
<dbReference type="InterPro" id="IPR044893">
    <property type="entry name" value="RNA_pol_Rpb1_clamp_domain"/>
</dbReference>
<evidence type="ECO:0000259" key="10">
    <source>
        <dbReference type="SMART" id="SM00663"/>
    </source>
</evidence>
<name>A0A067Z1A2_PROWI</name>
<dbReference type="GO" id="GO:0003899">
    <property type="term" value="F:DNA-directed RNA polymerase activity"/>
    <property type="evidence" value="ECO:0007669"/>
    <property type="project" value="UniProtKB-EC"/>
</dbReference>
<dbReference type="InterPro" id="IPR007080">
    <property type="entry name" value="RNA_pol_Rpb1_1"/>
</dbReference>
<gene>
    <name evidence="11" type="primary">rpoC1</name>
    <name evidence="11" type="ORF">PrwiCp034</name>
</gene>
<comment type="catalytic activity">
    <reaction evidence="8 9">
        <text>RNA(n) + a ribonucleoside 5'-triphosphate = RNA(n+1) + diphosphate</text>
        <dbReference type="Rhea" id="RHEA:21248"/>
        <dbReference type="Rhea" id="RHEA-COMP:14527"/>
        <dbReference type="Rhea" id="RHEA-COMP:17342"/>
        <dbReference type="ChEBI" id="CHEBI:33019"/>
        <dbReference type="ChEBI" id="CHEBI:61557"/>
        <dbReference type="ChEBI" id="CHEBI:140395"/>
        <dbReference type="EC" id="2.7.7.6"/>
    </reaction>
</comment>
<evidence type="ECO:0000256" key="1">
    <source>
        <dbReference type="ARBA" id="ARBA00004026"/>
    </source>
</evidence>
<dbReference type="AlphaFoldDB" id="A0A067Z1A2"/>
<dbReference type="Pfam" id="PF04997">
    <property type="entry name" value="RNA_pol_Rpb1_1"/>
    <property type="match status" value="2"/>
</dbReference>
<dbReference type="Gene3D" id="1.10.40.90">
    <property type="match status" value="1"/>
</dbReference>
<dbReference type="InterPro" id="IPR000722">
    <property type="entry name" value="RNA_pol_asu"/>
</dbReference>
<geneLocation type="plastid" evidence="11"/>
<sequence length="811" mass="94561">MTKNKMREIQKVKIGLTSPREIQDWGERYLLDGTIIGEINSWETVNYKTLKPEMGGLFCQKIFGPIKDYTCACGKKNKKTQTKICENCGVERTLSRVRRYRFGHIKLSQPVVHSLYASSKPSPLGACINWSNKRLQGVISATEFCHLPTHFLAFNPWFNIVSIFKNKANEPKNNKNSYKLTKTINKKQVPKLFRKLIYISANQNINKFKLKTNLETIKKVYKLQLFPNELFLYGINYDMTWDQVENFQEFLFYNWAQPSPHESLIPYYFFTKKIKNENLIHQTRQTTNINDSQKINQFQSYPIQTGGSVIEKILAHYHPINFQKQLELEYKKINTILDLIKQQMDYYLNIQYEKQHGDLRKKWNRLKQVRKKYLRRLGYFRKIFLYNMQPAWMVLSCLPVLPPDLRPVTKLGGQIFISDLNSLYRKVLTRSKRISHKMQFTMFDPALSGSWNLWCFNLRLLQEAVDSLLQTGNMDSYQNDFSSLAKQGKKTKALIDSLKGKKGRFRQHLLGKRVDYSGRSVIVVGPTLKIYECGLPLEMAIELFQPYIIQKLRSNNITITTTSAKAFIAEHQTKIWDILTKIMRGHPILLNRAPTLHRLGIQAFFPKLVLGKAILLHPLVCPAFNADFDGDQMAVHIPLSLLARTEALNLIWARNNLLAPASGQPLLLPAQDMVLGCYYLTSAAPLIISNLHYNKLSKKLDLFNNFEAFQNQLVQIAKHRFFNFQDVRQSFEKGALGIHTPIWIYWPRRYQNMVIKKQAQASELLLECQIDFFGNTILVRKDRYKFRATSTYSYIRTTPGRLFFYELTLNL</sequence>
<evidence type="ECO:0000256" key="3">
    <source>
        <dbReference type="ARBA" id="ARBA00022478"/>
    </source>
</evidence>
<dbReference type="Gene3D" id="4.10.860.120">
    <property type="entry name" value="RNA polymerase II, clamp domain"/>
    <property type="match status" value="1"/>
</dbReference>
<dbReference type="PANTHER" id="PTHR19376">
    <property type="entry name" value="DNA-DIRECTED RNA POLYMERASE"/>
    <property type="match status" value="1"/>
</dbReference>
<dbReference type="Pfam" id="PF04983">
    <property type="entry name" value="RNA_pol_Rpb1_3"/>
    <property type="match status" value="1"/>
</dbReference>
<dbReference type="PANTHER" id="PTHR19376:SF54">
    <property type="entry name" value="DNA-DIRECTED RNA POLYMERASE SUBUNIT BETA"/>
    <property type="match status" value="1"/>
</dbReference>
<comment type="function">
    <text evidence="1 9">DNA-dependent RNA polymerase catalyzes the transcription of DNA into RNA using the four ribonucleoside triphosphates as substrates.</text>
</comment>
<feature type="domain" description="RNA polymerase N-terminal" evidence="10">
    <location>
        <begin position="391"/>
        <end position="681"/>
    </location>
</feature>
<dbReference type="Pfam" id="PF00623">
    <property type="entry name" value="RNA_pol_Rpb1_2"/>
    <property type="match status" value="1"/>
</dbReference>
<evidence type="ECO:0000256" key="8">
    <source>
        <dbReference type="ARBA" id="ARBA00048552"/>
    </source>
</evidence>
<organism evidence="11">
    <name type="scientific">Prototheca wickerhamii</name>
    <dbReference type="NCBI Taxonomy" id="3111"/>
    <lineage>
        <taxon>Eukaryota</taxon>
        <taxon>Viridiplantae</taxon>
        <taxon>Chlorophyta</taxon>
        <taxon>core chlorophytes</taxon>
        <taxon>Trebouxiophyceae</taxon>
        <taxon>Chlorellales</taxon>
        <taxon>Chlorellaceae</taxon>
        <taxon>Prototheca</taxon>
    </lineage>
</organism>
<evidence type="ECO:0000256" key="9">
    <source>
        <dbReference type="RuleBase" id="RU004279"/>
    </source>
</evidence>